<gene>
    <name evidence="4" type="ORF">BBAD15_g11600</name>
</gene>
<evidence type="ECO:0000259" key="2">
    <source>
        <dbReference type="Pfam" id="PF20183"/>
    </source>
</evidence>
<feature type="compositionally biased region" description="Basic and acidic residues" evidence="1">
    <location>
        <begin position="1"/>
        <end position="18"/>
    </location>
</feature>
<feature type="region of interest" description="Disordered" evidence="1">
    <location>
        <begin position="1"/>
        <end position="124"/>
    </location>
</feature>
<dbReference type="EMBL" id="ANFO01001277">
    <property type="protein sequence ID" value="KGQ03192.1"/>
    <property type="molecule type" value="Genomic_DNA"/>
</dbReference>
<evidence type="ECO:0000256" key="1">
    <source>
        <dbReference type="SAM" id="MobiDB-lite"/>
    </source>
</evidence>
<name>A0A0A2VA70_BEABA</name>
<dbReference type="STRING" id="1245745.A0A0A2VA70"/>
<protein>
    <submittedName>
        <fullName evidence="4">Uncharacterized protein</fullName>
    </submittedName>
</protein>
<comment type="caution">
    <text evidence="4">The sequence shown here is derived from an EMBL/GenBank/DDBJ whole genome shotgun (WGS) entry which is preliminary data.</text>
</comment>
<feature type="compositionally biased region" description="Low complexity" evidence="1">
    <location>
        <begin position="88"/>
        <end position="100"/>
    </location>
</feature>
<feature type="domain" description="DUF6546" evidence="2">
    <location>
        <begin position="624"/>
        <end position="833"/>
    </location>
</feature>
<dbReference type="AlphaFoldDB" id="A0A0A2VA70"/>
<evidence type="ECO:0000313" key="4">
    <source>
        <dbReference type="EMBL" id="KGQ03192.1"/>
    </source>
</evidence>
<dbReference type="Proteomes" id="UP000030106">
    <property type="component" value="Unassembled WGS sequence"/>
</dbReference>
<feature type="compositionally biased region" description="Basic residues" evidence="1">
    <location>
        <begin position="112"/>
        <end position="124"/>
    </location>
</feature>
<accession>A0A0A2VA70</accession>
<feature type="compositionally biased region" description="Polar residues" evidence="1">
    <location>
        <begin position="49"/>
        <end position="70"/>
    </location>
</feature>
<organism evidence="4 5">
    <name type="scientific">Beauveria bassiana D1-5</name>
    <dbReference type="NCBI Taxonomy" id="1245745"/>
    <lineage>
        <taxon>Eukaryota</taxon>
        <taxon>Fungi</taxon>
        <taxon>Dikarya</taxon>
        <taxon>Ascomycota</taxon>
        <taxon>Pezizomycotina</taxon>
        <taxon>Sordariomycetes</taxon>
        <taxon>Hypocreomycetidae</taxon>
        <taxon>Hypocreales</taxon>
        <taxon>Cordycipitaceae</taxon>
        <taxon>Beauveria</taxon>
    </lineage>
</organism>
<evidence type="ECO:0000313" key="5">
    <source>
        <dbReference type="Proteomes" id="UP000030106"/>
    </source>
</evidence>
<evidence type="ECO:0000259" key="3">
    <source>
        <dbReference type="Pfam" id="PF20516"/>
    </source>
</evidence>
<proteinExistence type="predicted"/>
<feature type="domain" description="PD-(D/E)XK nuclease-like" evidence="3">
    <location>
        <begin position="177"/>
        <end position="288"/>
    </location>
</feature>
<feature type="domain" description="PD-(D/E)XK nuclease-like" evidence="3">
    <location>
        <begin position="296"/>
        <end position="405"/>
    </location>
</feature>
<dbReference type="InterPro" id="IPR046676">
    <property type="entry name" value="DUF6546"/>
</dbReference>
<dbReference type="InterPro" id="IPR046797">
    <property type="entry name" value="PDDEXK_12"/>
</dbReference>
<sequence>MRLDKIQHWLDATTHDSDGEPPSSKATVQHDRDHGHASKRRRLNPFTPPGSNQTERSNMASPTRGSSSPNKRPLDDETPRAKRIQVPAAASSSGLSQDSSLPPADCSPSSRRSGRVSPRKQLRRLHLDSRGLDVRELAMFRAAMPTGLQELVDGVAAISRGKRVVARDTQSALEEAAKSDVEFRWALLDDHHLSDDPAVAGQTPSPHDVRHVVDAAIRCSTRDHPEANWNMMVHDQVLQMAFQPRGKPRYSHLVNFVGCTTATIMAEYGSPTLTKRVDFCVCIEPENDASAPDFPENFDAARLQLGVWEMARWSFLRALEAAGRIGAAATDEAPGATTATSRLPAFLPSIIVQGHEWILLVTTTEGERTVLWQKVIIGSTSSSIGVYQIVRALQYLGRWARDVHWPCLRALVEAIPDVYIWLAIELQGYDCPDCIELDLDHLDDSARRQVDAALVDTTLWQLFYLLRGWSREAFAKAGNLTLEISVFSKSDMEHVFWNHLHFDSSPFTPAGELEIGRPRLNDRGHGWKNGQLMGPHELHSIQVITQGTSSVYGDLELQPVPAVNKFIIRRQTRRQLPIGTLEAMLEKLPNLNSIVLEPWRSEACFPETGAYPNDTLSSRYILRSLPNTLKHLILFEDFNEDYCRVYATDPVTAEWVCRPELHRTPSVLIAQALAQMLGLEKLAASYLIDAHDFFTCAKDYTSNWHTLSSLYLTSRQLVPETDTRRIDGILALAGQVALRMPALDTMVIWYGAKGVASEFRYEVTDGRNVSVQWRATFGLPFIPEALEAWRKVAEMRGLELTVKTSLTLRADEFEAYSHGAVISRLGLVGHVVHPVSLEQICCETRRYWFK</sequence>
<dbReference type="Pfam" id="PF20183">
    <property type="entry name" value="DUF6546"/>
    <property type="match status" value="1"/>
</dbReference>
<dbReference type="OrthoDB" id="4802432at2759"/>
<dbReference type="Pfam" id="PF20516">
    <property type="entry name" value="PDDEXK_12"/>
    <property type="match status" value="2"/>
</dbReference>
<dbReference type="eggNOG" id="ENOG502SM97">
    <property type="taxonomic scope" value="Eukaryota"/>
</dbReference>
<reference evidence="4 5" key="1">
    <citation type="submission" date="2012-10" db="EMBL/GenBank/DDBJ databases">
        <title>Genome sequencing and analysis of entomopathogenic fungi Beauveria bassiana D1-5.</title>
        <authorList>
            <person name="Li Q."/>
            <person name="Wang L."/>
            <person name="Zhang Z."/>
            <person name="Wang Q."/>
            <person name="Ren J."/>
            <person name="Wang M."/>
            <person name="Xu W."/>
            <person name="Wang J."/>
            <person name="Lu Y."/>
            <person name="Du Q."/>
            <person name="Sun Z."/>
        </authorList>
    </citation>
    <scope>NUCLEOTIDE SEQUENCE [LARGE SCALE GENOMIC DNA]</scope>
    <source>
        <strain evidence="4 5">D1-5</strain>
    </source>
</reference>
<dbReference type="HOGENOM" id="CLU_335537_0_0_1"/>